<sequence>MDQNNNEYTRTKKQIFKGSKKESTRKYKQRKLDHIRDEFFQHGFTRRIQKSKVAEAGLFLPLAPKFQASASPEVPIPMPDLIPFVNDNPSTPAPMYMFGWSNSDGNASPNPDAQISDQAAQVILSQGPDSGSLVPLSKQVAYSWPTTLSSHHGGGAEIPSQMIYYLPHHSYNIHHQDFDGSNYQYREQPVSENLYSTGPDISVPCNPLAMNHQVTHLQRVHDNTIYDSMVETSSNPYYSDMSSTSHSTYF</sequence>
<evidence type="ECO:0000313" key="2">
    <source>
        <dbReference type="EMBL" id="KAF8885384.1"/>
    </source>
</evidence>
<dbReference type="Proteomes" id="UP000724874">
    <property type="component" value="Unassembled WGS sequence"/>
</dbReference>
<reference evidence="2" key="1">
    <citation type="submission" date="2020-11" db="EMBL/GenBank/DDBJ databases">
        <authorList>
            <consortium name="DOE Joint Genome Institute"/>
            <person name="Ahrendt S."/>
            <person name="Riley R."/>
            <person name="Andreopoulos W."/>
            <person name="LaButti K."/>
            <person name="Pangilinan J."/>
            <person name="Ruiz-duenas F.J."/>
            <person name="Barrasa J.M."/>
            <person name="Sanchez-Garcia M."/>
            <person name="Camarero S."/>
            <person name="Miyauchi S."/>
            <person name="Serrano A."/>
            <person name="Linde D."/>
            <person name="Babiker R."/>
            <person name="Drula E."/>
            <person name="Ayuso-Fernandez I."/>
            <person name="Pacheco R."/>
            <person name="Padilla G."/>
            <person name="Ferreira P."/>
            <person name="Barriuso J."/>
            <person name="Kellner H."/>
            <person name="Castanera R."/>
            <person name="Alfaro M."/>
            <person name="Ramirez L."/>
            <person name="Pisabarro A.G."/>
            <person name="Kuo A."/>
            <person name="Tritt A."/>
            <person name="Lipzen A."/>
            <person name="He G."/>
            <person name="Yan M."/>
            <person name="Ng V."/>
            <person name="Cullen D."/>
            <person name="Martin F."/>
            <person name="Rosso M.-N."/>
            <person name="Henrissat B."/>
            <person name="Hibbett D."/>
            <person name="Martinez A.T."/>
            <person name="Grigoriev I.V."/>
        </authorList>
    </citation>
    <scope>NUCLEOTIDE SEQUENCE</scope>
    <source>
        <strain evidence="2">AH 44721</strain>
    </source>
</reference>
<feature type="region of interest" description="Disordered" evidence="1">
    <location>
        <begin position="1"/>
        <end position="28"/>
    </location>
</feature>
<evidence type="ECO:0000256" key="1">
    <source>
        <dbReference type="SAM" id="MobiDB-lite"/>
    </source>
</evidence>
<keyword evidence="3" id="KW-1185">Reference proteome</keyword>
<organism evidence="2 3">
    <name type="scientific">Gymnopilus junonius</name>
    <name type="common">Spectacular rustgill mushroom</name>
    <name type="synonym">Gymnopilus spectabilis subsp. junonius</name>
    <dbReference type="NCBI Taxonomy" id="109634"/>
    <lineage>
        <taxon>Eukaryota</taxon>
        <taxon>Fungi</taxon>
        <taxon>Dikarya</taxon>
        <taxon>Basidiomycota</taxon>
        <taxon>Agaricomycotina</taxon>
        <taxon>Agaricomycetes</taxon>
        <taxon>Agaricomycetidae</taxon>
        <taxon>Agaricales</taxon>
        <taxon>Agaricineae</taxon>
        <taxon>Hymenogastraceae</taxon>
        <taxon>Gymnopilus</taxon>
    </lineage>
</organism>
<evidence type="ECO:0000313" key="3">
    <source>
        <dbReference type="Proteomes" id="UP000724874"/>
    </source>
</evidence>
<feature type="compositionally biased region" description="Basic and acidic residues" evidence="1">
    <location>
        <begin position="19"/>
        <end position="28"/>
    </location>
</feature>
<dbReference type="EMBL" id="JADNYJ010000102">
    <property type="protein sequence ID" value="KAF8885384.1"/>
    <property type="molecule type" value="Genomic_DNA"/>
</dbReference>
<comment type="caution">
    <text evidence="2">The sequence shown here is derived from an EMBL/GenBank/DDBJ whole genome shotgun (WGS) entry which is preliminary data.</text>
</comment>
<proteinExistence type="predicted"/>
<protein>
    <submittedName>
        <fullName evidence="2">Uncharacterized protein</fullName>
    </submittedName>
</protein>
<accession>A0A9P5NEB9</accession>
<gene>
    <name evidence="2" type="ORF">CPB84DRAFT_1750178</name>
</gene>
<name>A0A9P5NEB9_GYMJU</name>
<dbReference type="AlphaFoldDB" id="A0A9P5NEB9"/>